<feature type="compositionally biased region" description="Acidic residues" evidence="2">
    <location>
        <begin position="459"/>
        <end position="483"/>
    </location>
</feature>
<dbReference type="Pfam" id="PF10180">
    <property type="entry name" value="WKF"/>
    <property type="match status" value="1"/>
</dbReference>
<feature type="region of interest" description="Disordered" evidence="2">
    <location>
        <begin position="430"/>
        <end position="527"/>
    </location>
</feature>
<gene>
    <name evidence="4" type="ORF">yc1106_06103</name>
</gene>
<dbReference type="PANTHER" id="PTHR22306">
    <property type="entry name" value="CHROMOSOME 7 OPEN READING FRAME 50"/>
    <property type="match status" value="1"/>
</dbReference>
<evidence type="ECO:0000313" key="4">
    <source>
        <dbReference type="EMBL" id="USP78829.1"/>
    </source>
</evidence>
<keyword evidence="5" id="KW-1185">Reference proteome</keyword>
<dbReference type="OrthoDB" id="10261563at2759"/>
<evidence type="ECO:0000256" key="1">
    <source>
        <dbReference type="SAM" id="Coils"/>
    </source>
</evidence>
<feature type="compositionally biased region" description="Low complexity" evidence="2">
    <location>
        <begin position="93"/>
        <end position="106"/>
    </location>
</feature>
<dbReference type="PANTHER" id="PTHR22306:SF2">
    <property type="entry name" value="CHROMOSOME 7 OPEN READING FRAME 50"/>
    <property type="match status" value="1"/>
</dbReference>
<feature type="compositionally biased region" description="Polar residues" evidence="2">
    <location>
        <begin position="132"/>
        <end position="143"/>
    </location>
</feature>
<dbReference type="InterPro" id="IPR019327">
    <property type="entry name" value="WKF"/>
</dbReference>
<dbReference type="VEuPathDB" id="FungiDB:yc1106_06103"/>
<evidence type="ECO:0000259" key="3">
    <source>
        <dbReference type="Pfam" id="PF10180"/>
    </source>
</evidence>
<accession>A0A9Q8ZCA6</accession>
<dbReference type="EMBL" id="CP089277">
    <property type="protein sequence ID" value="USP78829.1"/>
    <property type="molecule type" value="Genomic_DNA"/>
</dbReference>
<sequence>MAQDAARIPAWRRLGLALKNQESAGVAVPEHQTPSVAPAPSVSSTEPEANGQPSKLGKRKHQHEPVEHQHQETKKSRITTDTQVSENTDHGLPEAVPEKSPAPAKPAKGDSNYRKKKEKPAKRSKAIADTHSAGSQPHTQPSRASPRPALLASTETTGTNETAFATPQKPSASPSRGDRRKSVAFTPDTKKADGNTGQDYFKAWVASQKGTGQVSQPPEVSNFVLHALIADEEKTARKNGQLEKNQGSEQAASLSTKETKSETKLASQPAKAGTPATKGKKKDPSVYIAYLTQYYNDRDNWKFNKAKQNDVVDNALNIFRIPIEHSEALTAYVAGLQGAGVIERLRERCHATLKDLDEQDAKMDDEEARKVAQEDAEQERIAKERARRKTDADVAALAKHPYSPGFIRRLQRRRADALLTALSRTAPVVTPTSNLNLPMRQSEPPKSNARKRKRRTEVSSDESSSDSSSDDSSDSDSDSDSDSGSDSSSDSGSGSDGSGGESESEGEGESDSDSSSSSDSSSDSDSD</sequence>
<feature type="compositionally biased region" description="Polar residues" evidence="2">
    <location>
        <begin position="153"/>
        <end position="174"/>
    </location>
</feature>
<feature type="compositionally biased region" description="Basic and acidic residues" evidence="2">
    <location>
        <begin position="63"/>
        <end position="75"/>
    </location>
</feature>
<feature type="region of interest" description="Disordered" evidence="2">
    <location>
        <begin position="22"/>
        <end position="197"/>
    </location>
</feature>
<feature type="compositionally biased region" description="Low complexity" evidence="2">
    <location>
        <begin position="33"/>
        <end position="48"/>
    </location>
</feature>
<reference evidence="4" key="1">
    <citation type="submission" date="2021-12" db="EMBL/GenBank/DDBJ databases">
        <title>Curvularia clavata genome.</title>
        <authorList>
            <person name="Cao Y."/>
        </authorList>
    </citation>
    <scope>NUCLEOTIDE SEQUENCE</scope>
    <source>
        <strain evidence="4">Yc1106</strain>
    </source>
</reference>
<feature type="compositionally biased region" description="Low complexity" evidence="2">
    <location>
        <begin position="484"/>
        <end position="493"/>
    </location>
</feature>
<feature type="compositionally biased region" description="Polar residues" evidence="2">
    <location>
        <begin position="242"/>
        <end position="256"/>
    </location>
</feature>
<dbReference type="Proteomes" id="UP001056012">
    <property type="component" value="Chromosome 4"/>
</dbReference>
<name>A0A9Q8ZCA6_CURCL</name>
<feature type="domain" description="WKF" evidence="3">
    <location>
        <begin position="289"/>
        <end position="351"/>
    </location>
</feature>
<keyword evidence="1" id="KW-0175">Coiled coil</keyword>
<protein>
    <recommendedName>
        <fullName evidence="3">WKF domain-containing protein</fullName>
    </recommendedName>
</protein>
<evidence type="ECO:0000256" key="2">
    <source>
        <dbReference type="SAM" id="MobiDB-lite"/>
    </source>
</evidence>
<dbReference type="AlphaFoldDB" id="A0A9Q8ZCA6"/>
<evidence type="ECO:0000313" key="5">
    <source>
        <dbReference type="Proteomes" id="UP001056012"/>
    </source>
</evidence>
<feature type="compositionally biased region" description="Basic residues" evidence="2">
    <location>
        <begin position="114"/>
        <end position="125"/>
    </location>
</feature>
<organism evidence="4 5">
    <name type="scientific">Curvularia clavata</name>
    <dbReference type="NCBI Taxonomy" id="95742"/>
    <lineage>
        <taxon>Eukaryota</taxon>
        <taxon>Fungi</taxon>
        <taxon>Dikarya</taxon>
        <taxon>Ascomycota</taxon>
        <taxon>Pezizomycotina</taxon>
        <taxon>Dothideomycetes</taxon>
        <taxon>Pleosporomycetidae</taxon>
        <taxon>Pleosporales</taxon>
        <taxon>Pleosporineae</taxon>
        <taxon>Pleosporaceae</taxon>
        <taxon>Curvularia</taxon>
    </lineage>
</organism>
<feature type="compositionally biased region" description="Acidic residues" evidence="2">
    <location>
        <begin position="502"/>
        <end position="512"/>
    </location>
</feature>
<feature type="region of interest" description="Disordered" evidence="2">
    <location>
        <begin position="235"/>
        <end position="282"/>
    </location>
</feature>
<proteinExistence type="predicted"/>
<feature type="coiled-coil region" evidence="1">
    <location>
        <begin position="342"/>
        <end position="389"/>
    </location>
</feature>